<dbReference type="Proteomes" id="UP000291236">
    <property type="component" value="Chromosome"/>
</dbReference>
<dbReference type="AlphaFoldDB" id="A0A4P2VHH9"/>
<sequence length="672" mass="76633">MNVSAQLEVLKRQKQNLIQKIPVIKHFFVDLQFPQSGEKVSFLPIRCFRDFILHEQYSHENSNNFKIFNSSGSTGNKPSQHIFSHKALIDYEQNTCEGFLSFLERNNLNKNTPIVSLVPSVKDWPNSSLSAMISMFERKGLNILWCDLEESLENIVKCLKDIQTHSACVIFGTSFHHFMLAHLSNSELKERMQVEFSRLKLSIIDTGGTKGRTQAFTLEEGLAILKSFYKTETLDIFSEYGMCELGSQAWSSQKIHDGSFQCNETLQPFAVSIEQKSILPLNETGFLAFIDSVNYESYGAIITEDIGYCFAHNAFKLIGRGPDSTLKGCSLNLRAIYNFEKKSHKLLIENNNFKNKQFVLHEIISQLTMCEWNSTVINDLEQTLASIEKGIPTDKNYKNKDILIISAANTPIAWVYPYLIAAESGAKSIVIKVPSLRLDDYYSGVVLKYTYDLIRLIANLYAQVYTYIDQGKSIAHTFNEYDFVLTFGSEETLTTISKQIDPYKTSFIGKGDIKNSLVVNTVLHAPNLIAQNCSVWNGRGCLTPVALFLNSETTCFEKWVKLFAFDFENTFIERAKLGEPEFIRQFCHSHNLLYVSSQIRNIGIDIQKVIHRGKRTCVIDLSSYTEDELNSFHPDFSFGGCGFIYIFNEKLKSRFTELKSLNIFPEIQNFSF</sequence>
<dbReference type="EMBL" id="AP019368">
    <property type="protein sequence ID" value="BBH52171.1"/>
    <property type="molecule type" value="Genomic_DNA"/>
</dbReference>
<evidence type="ECO:0000313" key="1">
    <source>
        <dbReference type="EMBL" id="BBH52171.1"/>
    </source>
</evidence>
<dbReference type="RefSeq" id="WP_130606387.1">
    <property type="nucleotide sequence ID" value="NZ_AP019368.1"/>
</dbReference>
<protein>
    <recommendedName>
        <fullName evidence="3">Acyl-protein synthetase LuxE domain-containing protein</fullName>
    </recommendedName>
</protein>
<name>A0A4P2VHH9_FLUSA</name>
<keyword evidence="2" id="KW-1185">Reference proteome</keyword>
<gene>
    <name evidence="1" type="ORF">JCM31447_06110</name>
</gene>
<accession>A0A4P2VHH9</accession>
<reference evidence="1 2" key="1">
    <citation type="submission" date="2018-12" db="EMBL/GenBank/DDBJ databases">
        <title>Rubrispira sanarue gen. nov., sp., nov., a member of the order Silvanigrellales, isolated from a brackish lake in Hamamatsu Japan.</title>
        <authorList>
            <person name="Maejima Y."/>
            <person name="Iino T."/>
            <person name="Muraguchi Y."/>
            <person name="Fukuda K."/>
            <person name="Nojiri H."/>
            <person name="Ohkuma M."/>
            <person name="Moriuchi R."/>
            <person name="Dohra H."/>
            <person name="Kimbara K."/>
            <person name="Shintani M."/>
        </authorList>
    </citation>
    <scope>NUCLEOTIDE SEQUENCE [LARGE SCALE GENOMIC DNA]</scope>
    <source>
        <strain evidence="1 2">RF1110005</strain>
    </source>
</reference>
<evidence type="ECO:0000313" key="2">
    <source>
        <dbReference type="Proteomes" id="UP000291236"/>
    </source>
</evidence>
<proteinExistence type="predicted"/>
<dbReference type="OrthoDB" id="182577at2"/>
<evidence type="ECO:0008006" key="3">
    <source>
        <dbReference type="Google" id="ProtNLM"/>
    </source>
</evidence>
<dbReference type="KEGG" id="sbf:JCM31447_06110"/>
<organism evidence="1 2">
    <name type="scientific">Fluviispira sanaruensis</name>
    <dbReference type="NCBI Taxonomy" id="2493639"/>
    <lineage>
        <taxon>Bacteria</taxon>
        <taxon>Pseudomonadati</taxon>
        <taxon>Bdellovibrionota</taxon>
        <taxon>Oligoflexia</taxon>
        <taxon>Silvanigrellales</taxon>
        <taxon>Silvanigrellaceae</taxon>
        <taxon>Fluviispira</taxon>
    </lineage>
</organism>